<protein>
    <recommendedName>
        <fullName evidence="7">Fibronectin type-III domain-containing protein</fullName>
    </recommendedName>
</protein>
<dbReference type="EMBL" id="LR746264">
    <property type="protein sequence ID" value="CAA7387659.1"/>
    <property type="molecule type" value="Genomic_DNA"/>
</dbReference>
<dbReference type="InterPro" id="IPR044514">
    <property type="entry name" value="VIN3-like"/>
</dbReference>
<feature type="domain" description="Fibronectin type-III" evidence="7">
    <location>
        <begin position="271"/>
        <end position="368"/>
    </location>
</feature>
<keyword evidence="9" id="KW-1185">Reference proteome</keyword>
<dbReference type="Pfam" id="PF07227">
    <property type="entry name" value="PHD_Oberon"/>
    <property type="match status" value="1"/>
</dbReference>
<comment type="subcellular location">
    <subcellularLocation>
        <location evidence="1">Nucleus</location>
    </subcellularLocation>
</comment>
<evidence type="ECO:0000256" key="2">
    <source>
        <dbReference type="ARBA" id="ARBA00022723"/>
    </source>
</evidence>
<dbReference type="PANTHER" id="PTHR46286:SF6">
    <property type="entry name" value="OS08G0220600 PROTEIN"/>
    <property type="match status" value="1"/>
</dbReference>
<dbReference type="InterPro" id="IPR003961">
    <property type="entry name" value="FN3_dom"/>
</dbReference>
<accession>A0A7I8JVS1</accession>
<keyword evidence="5" id="KW-0539">Nucleus</keyword>
<dbReference type="Pfam" id="PF23380">
    <property type="entry name" value="VIN3_C"/>
    <property type="match status" value="1"/>
</dbReference>
<sequence length="591" mass="63949">MIERLLRLVSQKAPGADGPSPCPPPAAREKAAAGGTRKRRKLAQPQKIVAGSVQSSSPPCDGDGDGDGEGEGEKSEGLLCRNLACQAILDPEDAFCKRCSCCICYSFDENKDPSLWLVCTSDPPSQGGSSCGLSCHLKCALRDERCGIARNSRSERLDGGFYCAFCKKENGLIGNLRKQLVIAKDARRVDLLCKRVSLSHQILRGTESYRRIQTIVDSAAKKLKKEVGPLDKVSARMARGIVNRLACSAEVQKLCAFAIEAIDLVLSDGSPISPVGFEDVSSTSVVISVAAERRTMEDAVVGYRLWHRRSCEVNYSEEPTCVLLRPERRIMVSGLSPATEYSFKVAAFGGAGELGRKRWEATLVTRASSSASNGFNFFPVGAACDGERKRNGGEPTTMAVHTNSQRGSTSSSDSHREGNRRLEIGAETAGAAEDVGDNSVKQRHHALRPSEAPPPFLAGSDRLPAGTTSKCDAAPKAQPAAGDRGGGGGEPAERRYEYCVKVIRWLECEGHMEKEFRVKFLTWFSLKATAQERRVVSAFIDVLIDEPASLVDQLVDSFKDGICQGEEKPPNGVCNGKLAAKDHRLCTRLWH</sequence>
<evidence type="ECO:0000256" key="3">
    <source>
        <dbReference type="ARBA" id="ARBA00022771"/>
    </source>
</evidence>
<feature type="region of interest" description="Disordered" evidence="6">
    <location>
        <begin position="386"/>
        <end position="491"/>
    </location>
</feature>
<dbReference type="GO" id="GO:0040029">
    <property type="term" value="P:epigenetic regulation of gene expression"/>
    <property type="evidence" value="ECO:0007669"/>
    <property type="project" value="InterPro"/>
</dbReference>
<evidence type="ECO:0000313" key="8">
    <source>
        <dbReference type="EMBL" id="CAA7387659.1"/>
    </source>
</evidence>
<name>A0A7I8JVS1_SPIIN</name>
<dbReference type="AlphaFoldDB" id="A0A7I8JVS1"/>
<dbReference type="InterPro" id="IPR056990">
    <property type="entry name" value="VIN3-like_C"/>
</dbReference>
<reference evidence="8" key="1">
    <citation type="submission" date="2020-02" db="EMBL/GenBank/DDBJ databases">
        <authorList>
            <person name="Scholz U."/>
            <person name="Mascher M."/>
            <person name="Fiebig A."/>
        </authorList>
    </citation>
    <scope>NUCLEOTIDE SEQUENCE</scope>
</reference>
<dbReference type="SMART" id="SM00060">
    <property type="entry name" value="FN3"/>
    <property type="match status" value="1"/>
</dbReference>
<evidence type="ECO:0000313" key="9">
    <source>
        <dbReference type="Proteomes" id="UP000663760"/>
    </source>
</evidence>
<evidence type="ECO:0000259" key="7">
    <source>
        <dbReference type="PROSITE" id="PS50853"/>
    </source>
</evidence>
<dbReference type="Proteomes" id="UP000663760">
    <property type="component" value="Chromosome 1"/>
</dbReference>
<dbReference type="InterPro" id="IPR032881">
    <property type="entry name" value="Oberon-like_PHD"/>
</dbReference>
<dbReference type="PROSITE" id="PS50853">
    <property type="entry name" value="FN3"/>
    <property type="match status" value="1"/>
</dbReference>
<evidence type="ECO:0000256" key="4">
    <source>
        <dbReference type="ARBA" id="ARBA00022833"/>
    </source>
</evidence>
<dbReference type="Gene3D" id="2.60.40.10">
    <property type="entry name" value="Immunoglobulins"/>
    <property type="match status" value="1"/>
</dbReference>
<keyword evidence="4" id="KW-0862">Zinc</keyword>
<dbReference type="SUPFAM" id="SSF49265">
    <property type="entry name" value="Fibronectin type III"/>
    <property type="match status" value="1"/>
</dbReference>
<dbReference type="CDD" id="cd00063">
    <property type="entry name" value="FN3"/>
    <property type="match status" value="1"/>
</dbReference>
<evidence type="ECO:0000256" key="6">
    <source>
        <dbReference type="SAM" id="MobiDB-lite"/>
    </source>
</evidence>
<evidence type="ECO:0000256" key="1">
    <source>
        <dbReference type="ARBA" id="ARBA00004123"/>
    </source>
</evidence>
<dbReference type="PANTHER" id="PTHR46286">
    <property type="entry name" value="VIN3-LIKE PROTEIN 2-RELATED"/>
    <property type="match status" value="1"/>
</dbReference>
<feature type="compositionally biased region" description="Polar residues" evidence="6">
    <location>
        <begin position="399"/>
        <end position="412"/>
    </location>
</feature>
<dbReference type="GO" id="GO:0005634">
    <property type="term" value="C:nucleus"/>
    <property type="evidence" value="ECO:0007669"/>
    <property type="project" value="UniProtKB-SubCell"/>
</dbReference>
<dbReference type="InterPro" id="IPR013783">
    <property type="entry name" value="Ig-like_fold"/>
</dbReference>
<dbReference type="GO" id="GO:0008270">
    <property type="term" value="F:zinc ion binding"/>
    <property type="evidence" value="ECO:0007669"/>
    <property type="project" value="UniProtKB-KW"/>
</dbReference>
<dbReference type="GO" id="GO:0010048">
    <property type="term" value="P:vernalization response"/>
    <property type="evidence" value="ECO:0007669"/>
    <property type="project" value="InterPro"/>
</dbReference>
<gene>
    <name evidence="8" type="ORF">SI8410_01000060</name>
</gene>
<dbReference type="InterPro" id="IPR036116">
    <property type="entry name" value="FN3_sf"/>
</dbReference>
<evidence type="ECO:0000256" key="5">
    <source>
        <dbReference type="ARBA" id="ARBA00023242"/>
    </source>
</evidence>
<proteinExistence type="predicted"/>
<dbReference type="InterPro" id="IPR058585">
    <property type="entry name" value="Fn3_VIN3"/>
</dbReference>
<dbReference type="Pfam" id="PF23376">
    <property type="entry name" value="Fn3_VIN3"/>
    <property type="match status" value="1"/>
</dbReference>
<feature type="region of interest" description="Disordered" evidence="6">
    <location>
        <begin position="9"/>
        <end position="71"/>
    </location>
</feature>
<keyword evidence="2" id="KW-0479">Metal-binding</keyword>
<keyword evidence="3" id="KW-0863">Zinc-finger</keyword>
<organism evidence="8 9">
    <name type="scientific">Spirodela intermedia</name>
    <name type="common">Intermediate duckweed</name>
    <dbReference type="NCBI Taxonomy" id="51605"/>
    <lineage>
        <taxon>Eukaryota</taxon>
        <taxon>Viridiplantae</taxon>
        <taxon>Streptophyta</taxon>
        <taxon>Embryophyta</taxon>
        <taxon>Tracheophyta</taxon>
        <taxon>Spermatophyta</taxon>
        <taxon>Magnoliopsida</taxon>
        <taxon>Liliopsida</taxon>
        <taxon>Araceae</taxon>
        <taxon>Lemnoideae</taxon>
        <taxon>Spirodela</taxon>
    </lineage>
</organism>
<feature type="compositionally biased region" description="Basic and acidic residues" evidence="6">
    <location>
        <begin position="413"/>
        <end position="424"/>
    </location>
</feature>
<dbReference type="OrthoDB" id="600557at2759"/>